<dbReference type="PANTHER" id="PTHR11712">
    <property type="entry name" value="POLYKETIDE SYNTHASE-RELATED"/>
    <property type="match status" value="1"/>
</dbReference>
<evidence type="ECO:0000256" key="3">
    <source>
        <dbReference type="ARBA" id="ARBA00023315"/>
    </source>
</evidence>
<dbReference type="PANTHER" id="PTHR11712:SF322">
    <property type="entry name" value="POLYKETIDE BETA-KETOACYL SYNTHASE 2-RELATED"/>
    <property type="match status" value="1"/>
</dbReference>
<evidence type="ECO:0000256" key="2">
    <source>
        <dbReference type="ARBA" id="ARBA00022679"/>
    </source>
</evidence>
<dbReference type="InterPro" id="IPR016039">
    <property type="entry name" value="Thiolase-like"/>
</dbReference>
<evidence type="ECO:0000259" key="5">
    <source>
        <dbReference type="PROSITE" id="PS52004"/>
    </source>
</evidence>
<dbReference type="InterPro" id="IPR020841">
    <property type="entry name" value="PKS_Beta-ketoAc_synthase_dom"/>
</dbReference>
<dbReference type="InterPro" id="IPR014030">
    <property type="entry name" value="Ketoacyl_synth_N"/>
</dbReference>
<gene>
    <name evidence="6" type="primary">elmL</name>
</gene>
<comment type="similarity">
    <text evidence="1 4">Belongs to the thiolase-like superfamily. Beta-ketoacyl-ACP synthases family.</text>
</comment>
<keyword evidence="2 4" id="KW-0808">Transferase</keyword>
<dbReference type="Pfam" id="PF00109">
    <property type="entry name" value="ketoacyl-synt"/>
    <property type="match status" value="1"/>
</dbReference>
<feature type="domain" description="Ketosynthase family 3 (KS3)" evidence="5">
    <location>
        <begin position="9"/>
        <end position="410"/>
    </location>
</feature>
<dbReference type="InterPro" id="IPR014031">
    <property type="entry name" value="Ketoacyl_synth_C"/>
</dbReference>
<accession>A8KQX7</accession>
<protein>
    <submittedName>
        <fullName evidence="6">Ketoacyl synthase beta</fullName>
    </submittedName>
</protein>
<proteinExistence type="inferred from homology"/>
<name>A8KQX7_STROV</name>
<reference evidence="6" key="1">
    <citation type="journal article" date="2008" name="Microbiology">
        <title>Biosynthesis of elloramycin in Streptomyces olivaceus requires glycosylation by enzymes encoded outside the aglycon cluster.</title>
        <authorList>
            <person name="Ramos A."/>
            <person name="Lombo F."/>
            <person name="Brana A.F."/>
            <person name="Rohr J."/>
            <person name="Mendez C."/>
            <person name="Salas J.A."/>
        </authorList>
    </citation>
    <scope>NUCLEOTIDE SEQUENCE</scope>
    <source>
        <strain evidence="6">Tu 2353</strain>
    </source>
</reference>
<sequence length="411" mass="42366">MTGSDTEDGSTGWITGLGVVAPNGIGAEEYWKATLEGRSGLRTITGFDAGQYPVRVAGEVGTFADEPSLSGRILPQTDRMTRYALVASDWALADSGVRTDEHDGFSTGVITASAAGGFEFGQRELQKLWGSGPGEVSAYQSFAWFYAVNTGQISIRHGLRGHSSVAVAEQAGGLDAVAQATRLVDHGTLRVAVAGGFEAPVSPWGLVAQIPSGLLSTVADPARAYLPFDPDASGWVPGEGGAALVVERAADARARGADHVYGRIAGHASTFDPRPGLGRPPALARAVRTALDRARTHPGDIDVVFADAAGLPEQDAAEVAALTEVFGSRKVPVTAPKTMTGRLYSGGGALDTATALLALRDGVVPPTVGTRTAPPELDLVLGAPRDLPLRNALVLARGTGGFNSAVVVARV</sequence>
<dbReference type="BioCyc" id="MetaCyc:MONOMER-18594"/>
<dbReference type="GO" id="GO:0006633">
    <property type="term" value="P:fatty acid biosynthetic process"/>
    <property type="evidence" value="ECO:0007669"/>
    <property type="project" value="TreeGrafter"/>
</dbReference>
<dbReference type="Pfam" id="PF02801">
    <property type="entry name" value="Ketoacyl-synt_C"/>
    <property type="match status" value="1"/>
</dbReference>
<evidence type="ECO:0000313" key="6">
    <source>
        <dbReference type="EMBL" id="CAP12601.1"/>
    </source>
</evidence>
<dbReference type="SMART" id="SM00825">
    <property type="entry name" value="PKS_KS"/>
    <property type="match status" value="1"/>
</dbReference>
<keyword evidence="3" id="KW-0012">Acyltransferase</keyword>
<dbReference type="Gene3D" id="3.40.47.10">
    <property type="match status" value="2"/>
</dbReference>
<evidence type="ECO:0000256" key="1">
    <source>
        <dbReference type="ARBA" id="ARBA00008467"/>
    </source>
</evidence>
<dbReference type="SUPFAM" id="SSF53901">
    <property type="entry name" value="Thiolase-like"/>
    <property type="match status" value="2"/>
</dbReference>
<dbReference type="AlphaFoldDB" id="A8KQX7"/>
<organism evidence="6">
    <name type="scientific">Streptomyces olivaceus</name>
    <dbReference type="NCBI Taxonomy" id="47716"/>
    <lineage>
        <taxon>Bacteria</taxon>
        <taxon>Bacillati</taxon>
        <taxon>Actinomycetota</taxon>
        <taxon>Actinomycetes</taxon>
        <taxon>Kitasatosporales</taxon>
        <taxon>Streptomycetaceae</taxon>
        <taxon>Streptomyces</taxon>
    </lineage>
</organism>
<evidence type="ECO:0000256" key="4">
    <source>
        <dbReference type="RuleBase" id="RU003694"/>
    </source>
</evidence>
<dbReference type="EMBL" id="AM900040">
    <property type="protein sequence ID" value="CAP12601.1"/>
    <property type="molecule type" value="Genomic_DNA"/>
</dbReference>
<dbReference type="GO" id="GO:0004315">
    <property type="term" value="F:3-oxoacyl-[acyl-carrier-protein] synthase activity"/>
    <property type="evidence" value="ECO:0007669"/>
    <property type="project" value="TreeGrafter"/>
</dbReference>
<dbReference type="PROSITE" id="PS52004">
    <property type="entry name" value="KS3_2"/>
    <property type="match status" value="1"/>
</dbReference>
<dbReference type="CDD" id="cd00832">
    <property type="entry name" value="CLF"/>
    <property type="match status" value="1"/>
</dbReference>
<dbReference type="InterPro" id="IPR000794">
    <property type="entry name" value="Beta-ketoacyl_synthase"/>
</dbReference>